<keyword evidence="2 6" id="KW-1003">Cell membrane</keyword>
<dbReference type="InterPro" id="IPR015414">
    <property type="entry name" value="TMEM64"/>
</dbReference>
<dbReference type="Pfam" id="PF09335">
    <property type="entry name" value="VTT_dom"/>
    <property type="match status" value="1"/>
</dbReference>
<organism evidence="8 9">
    <name type="scientific">Mangrovibacillus cuniculi</name>
    <dbReference type="NCBI Taxonomy" id="2593652"/>
    <lineage>
        <taxon>Bacteria</taxon>
        <taxon>Bacillati</taxon>
        <taxon>Bacillota</taxon>
        <taxon>Bacilli</taxon>
        <taxon>Bacillales</taxon>
        <taxon>Bacillaceae</taxon>
        <taxon>Mangrovibacillus</taxon>
    </lineage>
</organism>
<reference evidence="8 9" key="1">
    <citation type="submission" date="2019-07" db="EMBL/GenBank/DDBJ databases">
        <title>Genome sequence of 2 isolates from Red Sea Mangroves.</title>
        <authorList>
            <person name="Sefrji F."/>
            <person name="Michoud G."/>
            <person name="Merlino G."/>
            <person name="Daffonchio D."/>
        </authorList>
    </citation>
    <scope>NUCLEOTIDE SEQUENCE [LARGE SCALE GENOMIC DNA]</scope>
    <source>
        <strain evidence="8 9">R1DC41</strain>
    </source>
</reference>
<dbReference type="PANTHER" id="PTHR12677:SF59">
    <property type="entry name" value="GOLGI APPARATUS MEMBRANE PROTEIN TVP38-RELATED"/>
    <property type="match status" value="1"/>
</dbReference>
<dbReference type="InterPro" id="IPR032816">
    <property type="entry name" value="VTT_dom"/>
</dbReference>
<feature type="transmembrane region" description="Helical" evidence="6">
    <location>
        <begin position="185"/>
        <end position="202"/>
    </location>
</feature>
<feature type="transmembrane region" description="Helical" evidence="6">
    <location>
        <begin position="71"/>
        <end position="95"/>
    </location>
</feature>
<evidence type="ECO:0000259" key="7">
    <source>
        <dbReference type="Pfam" id="PF09335"/>
    </source>
</evidence>
<dbReference type="EMBL" id="CP049742">
    <property type="protein sequence ID" value="QPC48170.1"/>
    <property type="molecule type" value="Genomic_DNA"/>
</dbReference>
<feature type="domain" description="VTT" evidence="7">
    <location>
        <begin position="59"/>
        <end position="175"/>
    </location>
</feature>
<evidence type="ECO:0000256" key="4">
    <source>
        <dbReference type="ARBA" id="ARBA00022989"/>
    </source>
</evidence>
<feature type="transmembrane region" description="Helical" evidence="6">
    <location>
        <begin position="41"/>
        <end position="59"/>
    </location>
</feature>
<evidence type="ECO:0000256" key="3">
    <source>
        <dbReference type="ARBA" id="ARBA00022692"/>
    </source>
</evidence>
<evidence type="ECO:0000256" key="6">
    <source>
        <dbReference type="RuleBase" id="RU366058"/>
    </source>
</evidence>
<protein>
    <recommendedName>
        <fullName evidence="6">TVP38/TMEM64 family membrane protein</fullName>
    </recommendedName>
</protein>
<comment type="similarity">
    <text evidence="6">Belongs to the TVP38/TMEM64 family.</text>
</comment>
<feature type="transmembrane region" description="Helical" evidence="6">
    <location>
        <begin position="152"/>
        <end position="173"/>
    </location>
</feature>
<name>A0A7S8HH70_9BACI</name>
<sequence>MKKIFLLSIVIVVAILFYFLFPHIQDISPTAIKNWLQSFGIWAPVIFVVAYTFRPLILFPASILSLTAGLVFGAWLGWLLIILGAMGSSAVAYGMTYGGLGKFLKIDPLQKFPNFQKKLDEQGFWYIFWIRLIPVVHFDLIGYVAGATRVPFWNFMLATFLGILPGTFVYSFLGSSFTSGDWSTILLAVVLFFLVTVIPIVIQRKWKKV</sequence>
<dbReference type="KEGG" id="mcui:G8O30_15140"/>
<feature type="transmembrane region" description="Helical" evidence="6">
    <location>
        <begin position="123"/>
        <end position="145"/>
    </location>
</feature>
<evidence type="ECO:0000313" key="9">
    <source>
        <dbReference type="Proteomes" id="UP000593626"/>
    </source>
</evidence>
<evidence type="ECO:0000313" key="8">
    <source>
        <dbReference type="EMBL" id="QPC48170.1"/>
    </source>
</evidence>
<keyword evidence="4 6" id="KW-1133">Transmembrane helix</keyword>
<proteinExistence type="inferred from homology"/>
<keyword evidence="9" id="KW-1185">Reference proteome</keyword>
<keyword evidence="5 6" id="KW-0472">Membrane</keyword>
<keyword evidence="3 6" id="KW-0812">Transmembrane</keyword>
<evidence type="ECO:0000256" key="2">
    <source>
        <dbReference type="ARBA" id="ARBA00022475"/>
    </source>
</evidence>
<evidence type="ECO:0000256" key="1">
    <source>
        <dbReference type="ARBA" id="ARBA00004651"/>
    </source>
</evidence>
<feature type="transmembrane region" description="Helical" evidence="6">
    <location>
        <begin position="5"/>
        <end position="21"/>
    </location>
</feature>
<dbReference type="PANTHER" id="PTHR12677">
    <property type="entry name" value="GOLGI APPARATUS MEMBRANE PROTEIN TVP38-RELATED"/>
    <property type="match status" value="1"/>
</dbReference>
<dbReference type="AlphaFoldDB" id="A0A7S8HH70"/>
<gene>
    <name evidence="8" type="ORF">G8O30_15140</name>
</gene>
<accession>A0A7S8HH70</accession>
<dbReference type="RefSeq" id="WP_239672853.1">
    <property type="nucleotide sequence ID" value="NZ_CP049742.1"/>
</dbReference>
<comment type="subcellular location">
    <subcellularLocation>
        <location evidence="1 6">Cell membrane</location>
        <topology evidence="1 6">Multi-pass membrane protein</topology>
    </subcellularLocation>
</comment>
<evidence type="ECO:0000256" key="5">
    <source>
        <dbReference type="ARBA" id="ARBA00023136"/>
    </source>
</evidence>
<dbReference type="Proteomes" id="UP000593626">
    <property type="component" value="Chromosome"/>
</dbReference>
<dbReference type="GO" id="GO:0005886">
    <property type="term" value="C:plasma membrane"/>
    <property type="evidence" value="ECO:0007669"/>
    <property type="project" value="UniProtKB-SubCell"/>
</dbReference>